<reference evidence="2 3" key="1">
    <citation type="journal article" date="2012" name="Nat. Biotechnol.">
        <title>Draft genome sequence of pigeonpea (Cajanus cajan), an orphan legume crop of resource-poor farmers.</title>
        <authorList>
            <person name="Varshney R.K."/>
            <person name="Chen W."/>
            <person name="Li Y."/>
            <person name="Bharti A.K."/>
            <person name="Saxena R.K."/>
            <person name="Schlueter J.A."/>
            <person name="Donoghue M.T."/>
            <person name="Azam S."/>
            <person name="Fan G."/>
            <person name="Whaley A.M."/>
            <person name="Farmer A.D."/>
            <person name="Sheridan J."/>
            <person name="Iwata A."/>
            <person name="Tuteja R."/>
            <person name="Penmetsa R.V."/>
            <person name="Wu W."/>
            <person name="Upadhyaya H.D."/>
            <person name="Yang S.P."/>
            <person name="Shah T."/>
            <person name="Saxena K.B."/>
            <person name="Michael T."/>
            <person name="McCombie W.R."/>
            <person name="Yang B."/>
            <person name="Zhang G."/>
            <person name="Yang H."/>
            <person name="Wang J."/>
            <person name="Spillane C."/>
            <person name="Cook D.R."/>
            <person name="May G.D."/>
            <person name="Xu X."/>
            <person name="Jackson S.A."/>
        </authorList>
    </citation>
    <scope>NUCLEOTIDE SEQUENCE [LARGE SCALE GENOMIC DNA]</scope>
    <source>
        <strain evidence="3">cv. Asha</strain>
    </source>
</reference>
<dbReference type="InterPro" id="IPR029480">
    <property type="entry name" value="Transpos_assoc"/>
</dbReference>
<dbReference type="Pfam" id="PF02992">
    <property type="entry name" value="Transposase_21"/>
    <property type="match status" value="1"/>
</dbReference>
<gene>
    <name evidence="2" type="ORF">KK1_015976</name>
</gene>
<keyword evidence="3" id="KW-1185">Reference proteome</keyword>
<name>A0A151T354_CAJCA</name>
<dbReference type="InterPro" id="IPR004242">
    <property type="entry name" value="Transposase_21"/>
</dbReference>
<dbReference type="PANTHER" id="PTHR10775">
    <property type="entry name" value="OS08G0208400 PROTEIN"/>
    <property type="match status" value="1"/>
</dbReference>
<evidence type="ECO:0000313" key="2">
    <source>
        <dbReference type="EMBL" id="KYP61486.1"/>
    </source>
</evidence>
<dbReference type="PANTHER" id="PTHR10775:SF166">
    <property type="entry name" value="OS04G0146034 PROTEIN"/>
    <property type="match status" value="1"/>
</dbReference>
<accession>A0A151T354</accession>
<dbReference type="OMA" id="NCCNEIR"/>
<sequence>MDQSWLLDRSWIRAPRVSEQYETRVEYFIEYVIRNGNDDMNGKFFCPCVNCCNEIRLELDVIREHLLCDGFLKNYTRWIWHGKNIDIPNVSAETQTQNFTQEVDMDDRLEEMIRDVGLESFKRAHMYETLCRDSEKTLYPNCTKFTRLSAILRFTTRKKFPAYENLCGYSVKGHKACPICEEGTCYHQLHNWKKTIYLGHRRFLKPNHKYQRLKKAFNGYQEYDIAPIALTGEEVYERVKNLNVVFGKPKKQSKDTNIWKKKSILFV</sequence>
<evidence type="ECO:0000313" key="3">
    <source>
        <dbReference type="Proteomes" id="UP000075243"/>
    </source>
</evidence>
<dbReference type="EMBL" id="CM003610">
    <property type="protein sequence ID" value="KYP61486.1"/>
    <property type="molecule type" value="Genomic_DNA"/>
</dbReference>
<dbReference type="Proteomes" id="UP000075243">
    <property type="component" value="Chromosome 8"/>
</dbReference>
<feature type="domain" description="Transposase-associated" evidence="1">
    <location>
        <begin position="9"/>
        <end position="82"/>
    </location>
</feature>
<dbReference type="Gramene" id="C.cajan_15531.t">
    <property type="protein sequence ID" value="C.cajan_15531.t"/>
    <property type="gene ID" value="C.cajan_15531"/>
</dbReference>
<organism evidence="2 3">
    <name type="scientific">Cajanus cajan</name>
    <name type="common">Pigeon pea</name>
    <name type="synonym">Cajanus indicus</name>
    <dbReference type="NCBI Taxonomy" id="3821"/>
    <lineage>
        <taxon>Eukaryota</taxon>
        <taxon>Viridiplantae</taxon>
        <taxon>Streptophyta</taxon>
        <taxon>Embryophyta</taxon>
        <taxon>Tracheophyta</taxon>
        <taxon>Spermatophyta</taxon>
        <taxon>Magnoliopsida</taxon>
        <taxon>eudicotyledons</taxon>
        <taxon>Gunneridae</taxon>
        <taxon>Pentapetalae</taxon>
        <taxon>rosids</taxon>
        <taxon>fabids</taxon>
        <taxon>Fabales</taxon>
        <taxon>Fabaceae</taxon>
        <taxon>Papilionoideae</taxon>
        <taxon>50 kb inversion clade</taxon>
        <taxon>NPAAA clade</taxon>
        <taxon>indigoferoid/millettioid clade</taxon>
        <taxon>Phaseoleae</taxon>
        <taxon>Cajanus</taxon>
    </lineage>
</organism>
<protein>
    <recommendedName>
        <fullName evidence="1">Transposase-associated domain-containing protein</fullName>
    </recommendedName>
</protein>
<dbReference type="AlphaFoldDB" id="A0A151T354"/>
<evidence type="ECO:0000259" key="1">
    <source>
        <dbReference type="Pfam" id="PF13963"/>
    </source>
</evidence>
<dbReference type="Pfam" id="PF13963">
    <property type="entry name" value="Transpos_assoc"/>
    <property type="match status" value="1"/>
</dbReference>
<proteinExistence type="predicted"/>